<name>A0A081B996_9HYPH</name>
<accession>A0A081B996</accession>
<dbReference type="EMBL" id="BBIO01000004">
    <property type="protein sequence ID" value="GAK44614.1"/>
    <property type="molecule type" value="Genomic_DNA"/>
</dbReference>
<dbReference type="Proteomes" id="UP000028702">
    <property type="component" value="Unassembled WGS sequence"/>
</dbReference>
<dbReference type="GO" id="GO:0003677">
    <property type="term" value="F:DNA binding"/>
    <property type="evidence" value="ECO:0007669"/>
    <property type="project" value="InterPro"/>
</dbReference>
<dbReference type="SUPFAM" id="SSF47413">
    <property type="entry name" value="lambda repressor-like DNA-binding domains"/>
    <property type="match status" value="1"/>
</dbReference>
<keyword evidence="3" id="KW-1185">Reference proteome</keyword>
<dbReference type="Gene3D" id="1.10.260.40">
    <property type="entry name" value="lambda repressor-like DNA-binding domains"/>
    <property type="match status" value="1"/>
</dbReference>
<dbReference type="STRING" id="1333998.M2A_1113"/>
<dbReference type="eggNOG" id="COG2944">
    <property type="taxonomic scope" value="Bacteria"/>
</dbReference>
<dbReference type="InterPro" id="IPR001387">
    <property type="entry name" value="Cro/C1-type_HTH"/>
</dbReference>
<reference evidence="2 3" key="1">
    <citation type="submission" date="2014-07" db="EMBL/GenBank/DDBJ databases">
        <title>Tepidicaulis marinum gen. nov., sp. nov., a novel marine bacterium denitrifying nitrate to nitrous oxide strictly under microaerobic conditions.</title>
        <authorList>
            <person name="Takeuchi M."/>
            <person name="Yamagishi T."/>
            <person name="Kamagata Y."/>
            <person name="Oshima K."/>
            <person name="Hattori M."/>
            <person name="Katayama T."/>
            <person name="Hanada S."/>
            <person name="Tamaki H."/>
            <person name="Marumo K."/>
            <person name="Maeda H."/>
            <person name="Nedachi M."/>
            <person name="Iwasaki W."/>
            <person name="Suwa Y."/>
            <person name="Sakata S."/>
        </authorList>
    </citation>
    <scope>NUCLEOTIDE SEQUENCE [LARGE SCALE GENOMIC DNA]</scope>
    <source>
        <strain evidence="2 3">MA2</strain>
    </source>
</reference>
<dbReference type="InterPro" id="IPR010982">
    <property type="entry name" value="Lambda_DNA-bd_dom_sf"/>
</dbReference>
<dbReference type="CDD" id="cd00093">
    <property type="entry name" value="HTH_XRE"/>
    <property type="match status" value="1"/>
</dbReference>
<dbReference type="AlphaFoldDB" id="A0A081B996"/>
<organism evidence="2 3">
    <name type="scientific">Tepidicaulis marinus</name>
    <dbReference type="NCBI Taxonomy" id="1333998"/>
    <lineage>
        <taxon>Bacteria</taxon>
        <taxon>Pseudomonadati</taxon>
        <taxon>Pseudomonadota</taxon>
        <taxon>Alphaproteobacteria</taxon>
        <taxon>Hyphomicrobiales</taxon>
        <taxon>Parvibaculaceae</taxon>
        <taxon>Tepidicaulis</taxon>
    </lineage>
</organism>
<proteinExistence type="predicted"/>
<feature type="domain" description="HTH cro/C1-type" evidence="1">
    <location>
        <begin position="54"/>
        <end position="109"/>
    </location>
</feature>
<dbReference type="SMART" id="SM00530">
    <property type="entry name" value="HTH_XRE"/>
    <property type="match status" value="1"/>
</dbReference>
<evidence type="ECO:0000259" key="1">
    <source>
        <dbReference type="PROSITE" id="PS50943"/>
    </source>
</evidence>
<dbReference type="RefSeq" id="WP_052379234.1">
    <property type="nucleotide sequence ID" value="NZ_BBIO01000004.1"/>
</dbReference>
<sequence length="117" mass="13045">MTKRVKLSEGKPSELTDEQRRRLGAMSDAEINAGALADADNPPLSENELMSVKVKRVRKKLGLSQADFAARFRINIARLKDIEQGRTRKRPDPALMAYLSVIEREPEAVDRALANDG</sequence>
<dbReference type="PROSITE" id="PS50943">
    <property type="entry name" value="HTH_CROC1"/>
    <property type="match status" value="1"/>
</dbReference>
<comment type="caution">
    <text evidence="2">The sequence shown here is derived from an EMBL/GenBank/DDBJ whole genome shotgun (WGS) entry which is preliminary data.</text>
</comment>
<gene>
    <name evidence="2" type="ORF">M2A_1113</name>
</gene>
<dbReference type="Pfam" id="PF01381">
    <property type="entry name" value="HTH_3"/>
    <property type="match status" value="1"/>
</dbReference>
<protein>
    <submittedName>
        <fullName evidence="2">XRE family transcriptional regulator</fullName>
    </submittedName>
</protein>
<evidence type="ECO:0000313" key="3">
    <source>
        <dbReference type="Proteomes" id="UP000028702"/>
    </source>
</evidence>
<evidence type="ECO:0000313" key="2">
    <source>
        <dbReference type="EMBL" id="GAK44614.1"/>
    </source>
</evidence>